<feature type="transmembrane region" description="Helical" evidence="2">
    <location>
        <begin position="17"/>
        <end position="38"/>
    </location>
</feature>
<name>A0ABW6BBH4_9SPHI</name>
<evidence type="ECO:0000256" key="2">
    <source>
        <dbReference type="SAM" id="Phobius"/>
    </source>
</evidence>
<dbReference type="PANTHER" id="PTHR43318">
    <property type="entry name" value="UDP-N-ACETYLGLUCOSAMINE 4,6-DEHYDRATASE"/>
    <property type="match status" value="1"/>
</dbReference>
<feature type="transmembrane region" description="Helical" evidence="2">
    <location>
        <begin position="120"/>
        <end position="139"/>
    </location>
</feature>
<evidence type="ECO:0000259" key="3">
    <source>
        <dbReference type="Pfam" id="PF02719"/>
    </source>
</evidence>
<protein>
    <submittedName>
        <fullName evidence="4">Nucleoside-diphosphate sugar epimerase/dehydratase</fullName>
    </submittedName>
</protein>
<dbReference type="InterPro" id="IPR003869">
    <property type="entry name" value="Polysac_CapD-like"/>
</dbReference>
<keyword evidence="5" id="KW-1185">Reference proteome</keyword>
<dbReference type="CDD" id="cd05237">
    <property type="entry name" value="UDP_invert_4-6DH_SDR_e"/>
    <property type="match status" value="1"/>
</dbReference>
<dbReference type="EMBL" id="JBHUPB010000004">
    <property type="protein sequence ID" value="MFD2966863.1"/>
    <property type="molecule type" value="Genomic_DNA"/>
</dbReference>
<feature type="domain" description="Polysaccharide biosynthesis protein CapD-like" evidence="3">
    <location>
        <begin position="299"/>
        <end position="581"/>
    </location>
</feature>
<dbReference type="RefSeq" id="WP_320182562.1">
    <property type="nucleotide sequence ID" value="NZ_CP138332.1"/>
</dbReference>
<dbReference type="Gene3D" id="3.40.50.720">
    <property type="entry name" value="NAD(P)-binding Rossmann-like Domain"/>
    <property type="match status" value="2"/>
</dbReference>
<dbReference type="InterPro" id="IPR051203">
    <property type="entry name" value="Polysaccharide_Synthase-Rel"/>
</dbReference>
<comment type="similarity">
    <text evidence="1">Belongs to the polysaccharide synthase family.</text>
</comment>
<feature type="transmembrane region" description="Helical" evidence="2">
    <location>
        <begin position="50"/>
        <end position="68"/>
    </location>
</feature>
<feature type="transmembrane region" description="Helical" evidence="2">
    <location>
        <begin position="160"/>
        <end position="176"/>
    </location>
</feature>
<evidence type="ECO:0000256" key="1">
    <source>
        <dbReference type="ARBA" id="ARBA00007430"/>
    </source>
</evidence>
<dbReference type="InterPro" id="IPR036291">
    <property type="entry name" value="NAD(P)-bd_dom_sf"/>
</dbReference>
<feature type="transmembrane region" description="Helical" evidence="2">
    <location>
        <begin position="89"/>
        <end position="108"/>
    </location>
</feature>
<dbReference type="SUPFAM" id="SSF51735">
    <property type="entry name" value="NAD(P)-binding Rossmann-fold domains"/>
    <property type="match status" value="2"/>
</dbReference>
<keyword evidence="2" id="KW-0472">Membrane</keyword>
<dbReference type="PANTHER" id="PTHR43318:SF1">
    <property type="entry name" value="POLYSACCHARIDE BIOSYNTHESIS PROTEIN EPSC-RELATED"/>
    <property type="match status" value="1"/>
</dbReference>
<accession>A0ABW6BBH4</accession>
<dbReference type="Proteomes" id="UP001597525">
    <property type="component" value="Unassembled WGS sequence"/>
</dbReference>
<proteinExistence type="inferred from homology"/>
<dbReference type="Pfam" id="PF02719">
    <property type="entry name" value="Polysacc_synt_2"/>
    <property type="match status" value="1"/>
</dbReference>
<keyword evidence="2" id="KW-0812">Transmembrane</keyword>
<evidence type="ECO:0000313" key="5">
    <source>
        <dbReference type="Proteomes" id="UP001597525"/>
    </source>
</evidence>
<keyword evidence="2" id="KW-1133">Transmembrane helix</keyword>
<evidence type="ECO:0000313" key="4">
    <source>
        <dbReference type="EMBL" id="MFD2966863.1"/>
    </source>
</evidence>
<dbReference type="Pfam" id="PF13727">
    <property type="entry name" value="CoA_binding_3"/>
    <property type="match status" value="1"/>
</dbReference>
<sequence>MKLNLLRRKLRKDNPRWVILLVDMCIVLLCYLVSHYIVNSFRGNFNVLLMSKKSLLVLTVYTGSFLYMRTYRDIVRHTGLSEAIRIFKTVWLACMLLFVISFGVRQVFVKGTPISDYLRQSYALIFTHGFFTMVMLVAARVVYRQLYEALFFTKRKSRHLLIFGASRPGLVAYAMLNDDIRAKNKVLAFVEDKANKVGKNSRGIRILDIADIDEDYVRRHDIDEVIIAVENNDPERLSRVTDHFQQLNLELKIMQPGRSLLNGGGKRQIRKLQIEDLLGRKPIRLNNPIVEEELHDRVILVTGAAGSIGSELARQIGRVNYKKLILLDQAESPLYDLQQTIHLQQPEYASFVVGDVRDHIFMKRIFEKYRPTVIFHAAAYKHVPLMEENPYEAIWTNVYGSRIMADLAMEFEAYKFVMISTDKAVNPTNVMGASKRAAEIYINSCNARSKTNFIITRFGNVLGSNGSVIPLFEKQMERGGPLTLTHPDITRYFMTIPEACQLVLEAGTMGHGGEIFVFDMGKSIKIMDLAKRMIKLKGYRYPQDIDIKIVGLRPGEKIFEELLADNENTINTHHPKIMIAKVCTEDLPMKRVQIEALCTYVKYETGGSENVQLEIVRQLKGIVPEFVSQNSVFSELDTVDSKFVS</sequence>
<organism evidence="4 5">
    <name type="scientific">Sphingobacterium bambusae</name>
    <dbReference type="NCBI Taxonomy" id="662858"/>
    <lineage>
        <taxon>Bacteria</taxon>
        <taxon>Pseudomonadati</taxon>
        <taxon>Bacteroidota</taxon>
        <taxon>Sphingobacteriia</taxon>
        <taxon>Sphingobacteriales</taxon>
        <taxon>Sphingobacteriaceae</taxon>
        <taxon>Sphingobacterium</taxon>
    </lineage>
</organism>
<reference evidence="5" key="1">
    <citation type="journal article" date="2019" name="Int. J. Syst. Evol. Microbiol.">
        <title>The Global Catalogue of Microorganisms (GCM) 10K type strain sequencing project: providing services to taxonomists for standard genome sequencing and annotation.</title>
        <authorList>
            <consortium name="The Broad Institute Genomics Platform"/>
            <consortium name="The Broad Institute Genome Sequencing Center for Infectious Disease"/>
            <person name="Wu L."/>
            <person name="Ma J."/>
        </authorList>
    </citation>
    <scope>NUCLEOTIDE SEQUENCE [LARGE SCALE GENOMIC DNA]</scope>
    <source>
        <strain evidence="5">KCTC 22814</strain>
    </source>
</reference>
<gene>
    <name evidence="4" type="ORF">ACFS7Y_05670</name>
</gene>
<comment type="caution">
    <text evidence="4">The sequence shown here is derived from an EMBL/GenBank/DDBJ whole genome shotgun (WGS) entry which is preliminary data.</text>
</comment>